<dbReference type="Proteomes" id="UP001444661">
    <property type="component" value="Unassembled WGS sequence"/>
</dbReference>
<evidence type="ECO:0000313" key="3">
    <source>
        <dbReference type="Proteomes" id="UP001444661"/>
    </source>
</evidence>
<name>A0ABR1TZ42_9PEZI</name>
<feature type="region of interest" description="Disordered" evidence="1">
    <location>
        <begin position="22"/>
        <end position="175"/>
    </location>
</feature>
<sequence>MTKSQKIKITINLELPRPFKAKDVQHANIPEPPPPHSVCDAQDTDDSCPYPSHLRPGRHGRHRSNHRRYGSASRGRPVYHDSCTNNHCQYYGRCPKTPNRTDKKRGPGRSARSNASSSPAGSEHRGSSAGSDSRDQAKTETLETPLDEQGDGGRGSSDTKEPAKDTTPETGSMFILDRNDRYTWHAVAGDSGTNLGYY</sequence>
<feature type="compositionally biased region" description="Low complexity" evidence="1">
    <location>
        <begin position="108"/>
        <end position="121"/>
    </location>
</feature>
<comment type="caution">
    <text evidence="2">The sequence shown here is derived from an EMBL/GenBank/DDBJ whole genome shotgun (WGS) entry which is preliminary data.</text>
</comment>
<keyword evidence="3" id="KW-1185">Reference proteome</keyword>
<evidence type="ECO:0000313" key="2">
    <source>
        <dbReference type="EMBL" id="KAK8051757.1"/>
    </source>
</evidence>
<gene>
    <name evidence="2" type="ORF">PG993_003142</name>
</gene>
<organism evidence="2 3">
    <name type="scientific">Apiospora rasikravindrae</name>
    <dbReference type="NCBI Taxonomy" id="990691"/>
    <lineage>
        <taxon>Eukaryota</taxon>
        <taxon>Fungi</taxon>
        <taxon>Dikarya</taxon>
        <taxon>Ascomycota</taxon>
        <taxon>Pezizomycotina</taxon>
        <taxon>Sordariomycetes</taxon>
        <taxon>Xylariomycetidae</taxon>
        <taxon>Amphisphaeriales</taxon>
        <taxon>Apiosporaceae</taxon>
        <taxon>Apiospora</taxon>
    </lineage>
</organism>
<dbReference type="EMBL" id="JAQQWK010000002">
    <property type="protein sequence ID" value="KAK8051757.1"/>
    <property type="molecule type" value="Genomic_DNA"/>
</dbReference>
<feature type="compositionally biased region" description="Basic and acidic residues" evidence="1">
    <location>
        <begin position="122"/>
        <end position="141"/>
    </location>
</feature>
<reference evidence="2 3" key="1">
    <citation type="submission" date="2023-01" db="EMBL/GenBank/DDBJ databases">
        <title>Analysis of 21 Apiospora genomes using comparative genomics revels a genus with tremendous synthesis potential of carbohydrate active enzymes and secondary metabolites.</title>
        <authorList>
            <person name="Sorensen T."/>
        </authorList>
    </citation>
    <scope>NUCLEOTIDE SEQUENCE [LARGE SCALE GENOMIC DNA]</scope>
    <source>
        <strain evidence="2 3">CBS 33761</strain>
    </source>
</reference>
<accession>A0ABR1TZ42</accession>
<proteinExistence type="predicted"/>
<evidence type="ECO:0000256" key="1">
    <source>
        <dbReference type="SAM" id="MobiDB-lite"/>
    </source>
</evidence>
<feature type="compositionally biased region" description="Basic and acidic residues" evidence="1">
    <location>
        <begin position="157"/>
        <end position="167"/>
    </location>
</feature>
<protein>
    <submittedName>
        <fullName evidence="2">Uncharacterized protein</fullName>
    </submittedName>
</protein>
<feature type="compositionally biased region" description="Basic residues" evidence="1">
    <location>
        <begin position="55"/>
        <end position="69"/>
    </location>
</feature>